<feature type="region of interest" description="Disordered" evidence="3">
    <location>
        <begin position="27"/>
        <end position="73"/>
    </location>
</feature>
<dbReference type="SUPFAM" id="SSF56801">
    <property type="entry name" value="Acetyl-CoA synthetase-like"/>
    <property type="match status" value="1"/>
</dbReference>
<dbReference type="Gene3D" id="3.40.50.980">
    <property type="match status" value="2"/>
</dbReference>
<dbReference type="Gene3D" id="3.30.300.30">
    <property type="match status" value="1"/>
</dbReference>
<organism evidence="8 9">
    <name type="scientific">Carpinus fangiana</name>
    <dbReference type="NCBI Taxonomy" id="176857"/>
    <lineage>
        <taxon>Eukaryota</taxon>
        <taxon>Viridiplantae</taxon>
        <taxon>Streptophyta</taxon>
        <taxon>Embryophyta</taxon>
        <taxon>Tracheophyta</taxon>
        <taxon>Spermatophyta</taxon>
        <taxon>Magnoliopsida</taxon>
        <taxon>eudicotyledons</taxon>
        <taxon>Gunneridae</taxon>
        <taxon>Pentapetalae</taxon>
        <taxon>rosids</taxon>
        <taxon>fabids</taxon>
        <taxon>Fagales</taxon>
        <taxon>Betulaceae</taxon>
        <taxon>Carpinus</taxon>
    </lineage>
</organism>
<dbReference type="Pfam" id="PF13193">
    <property type="entry name" value="AMP-binding_C"/>
    <property type="match status" value="1"/>
</dbReference>
<keyword evidence="2" id="KW-0436">Ligase</keyword>
<dbReference type="InterPro" id="IPR032717">
    <property type="entry name" value="Mss51_Znf"/>
</dbReference>
<feature type="domain" description="AMP-dependent synthetase/ligase" evidence="4">
    <location>
        <begin position="511"/>
        <end position="899"/>
    </location>
</feature>
<dbReference type="EMBL" id="VIBQ01000056">
    <property type="protein sequence ID" value="KAB8527824.1"/>
    <property type="molecule type" value="Genomic_DNA"/>
</dbReference>
<evidence type="ECO:0000259" key="6">
    <source>
        <dbReference type="Pfam" id="PF13824"/>
    </source>
</evidence>
<evidence type="ECO:0000256" key="1">
    <source>
        <dbReference type="ARBA" id="ARBA00006432"/>
    </source>
</evidence>
<dbReference type="Pfam" id="PF20179">
    <property type="entry name" value="MSS51_C"/>
    <property type="match status" value="1"/>
</dbReference>
<dbReference type="PROSITE" id="PS00455">
    <property type="entry name" value="AMP_BINDING"/>
    <property type="match status" value="1"/>
</dbReference>
<dbReference type="Pfam" id="PF13824">
    <property type="entry name" value="zf-Mss51"/>
    <property type="match status" value="1"/>
</dbReference>
<evidence type="ECO:0000259" key="4">
    <source>
        <dbReference type="Pfam" id="PF00501"/>
    </source>
</evidence>
<evidence type="ECO:0000256" key="3">
    <source>
        <dbReference type="SAM" id="MobiDB-lite"/>
    </source>
</evidence>
<feature type="domain" description="AMP-binding enzyme C-terminal" evidence="5">
    <location>
        <begin position="953"/>
        <end position="1035"/>
    </location>
</feature>
<dbReference type="InterPro" id="IPR046824">
    <property type="entry name" value="Mss51-like_C"/>
</dbReference>
<dbReference type="InterPro" id="IPR025110">
    <property type="entry name" value="AMP-bd_C"/>
</dbReference>
<feature type="region of interest" description="Disordered" evidence="3">
    <location>
        <begin position="124"/>
        <end position="150"/>
    </location>
</feature>
<feature type="compositionally biased region" description="Low complexity" evidence="3">
    <location>
        <begin position="53"/>
        <end position="65"/>
    </location>
</feature>
<protein>
    <submittedName>
        <fullName evidence="8">Uncharacterized protein</fullName>
    </submittedName>
</protein>
<comment type="similarity">
    <text evidence="1">Belongs to the ATP-dependent AMP-binding enzyme family.</text>
</comment>
<dbReference type="CDD" id="cd05911">
    <property type="entry name" value="Firefly_Luc_like"/>
    <property type="match status" value="1"/>
</dbReference>
<keyword evidence="9" id="KW-1185">Reference proteome</keyword>
<dbReference type="InterPro" id="IPR020845">
    <property type="entry name" value="AMP-binding_CS"/>
</dbReference>
<feature type="domain" description="Mitochondrial splicing suppressor 51 zinc-finger" evidence="6">
    <location>
        <begin position="124"/>
        <end position="201"/>
    </location>
</feature>
<dbReference type="Gene3D" id="2.30.38.10">
    <property type="entry name" value="Luciferase, Domain 3"/>
    <property type="match status" value="1"/>
</dbReference>
<dbReference type="AlphaFoldDB" id="A0A5N6L1Q9"/>
<dbReference type="Pfam" id="PF00501">
    <property type="entry name" value="AMP-binding"/>
    <property type="match status" value="1"/>
</dbReference>
<reference evidence="8 9" key="1">
    <citation type="submission" date="2019-06" db="EMBL/GenBank/DDBJ databases">
        <title>A chromosomal-level reference genome of Carpinus fangiana (Coryloideae, Betulaceae).</title>
        <authorList>
            <person name="Yang X."/>
            <person name="Wang Z."/>
            <person name="Zhang L."/>
            <person name="Hao G."/>
            <person name="Liu J."/>
            <person name="Yang Y."/>
        </authorList>
    </citation>
    <scope>NUCLEOTIDE SEQUENCE [LARGE SCALE GENOMIC DNA]</scope>
    <source>
        <strain evidence="8">Cfa_2016G</strain>
        <tissue evidence="8">Leaf</tissue>
    </source>
</reference>
<dbReference type="InterPro" id="IPR045851">
    <property type="entry name" value="AMP-bd_C_sf"/>
</dbReference>
<evidence type="ECO:0000313" key="9">
    <source>
        <dbReference type="Proteomes" id="UP000327013"/>
    </source>
</evidence>
<dbReference type="InterPro" id="IPR000873">
    <property type="entry name" value="AMP-dep_synth/lig_dom"/>
</dbReference>
<dbReference type="PANTHER" id="PTHR24096">
    <property type="entry name" value="LONG-CHAIN-FATTY-ACID--COA LIGASE"/>
    <property type="match status" value="1"/>
</dbReference>
<dbReference type="Proteomes" id="UP000327013">
    <property type="component" value="Unassembled WGS sequence"/>
</dbReference>
<proteinExistence type="inferred from homology"/>
<dbReference type="PANTHER" id="PTHR24096:SF422">
    <property type="entry name" value="BCDNA.GH02901"/>
    <property type="match status" value="1"/>
</dbReference>
<accession>A0A5N6L1Q9</accession>
<feature type="compositionally biased region" description="Polar residues" evidence="3">
    <location>
        <begin position="34"/>
        <end position="52"/>
    </location>
</feature>
<dbReference type="OrthoDB" id="6509636at2759"/>
<evidence type="ECO:0000259" key="5">
    <source>
        <dbReference type="Pfam" id="PF13193"/>
    </source>
</evidence>
<name>A0A5N6L1Q9_9ROSI</name>
<gene>
    <name evidence="8" type="ORF">FH972_025475</name>
</gene>
<comment type="caution">
    <text evidence="8">The sequence shown here is derived from an EMBL/GenBank/DDBJ whole genome shotgun (WGS) entry which is preliminary data.</text>
</comment>
<dbReference type="GO" id="GO:0016405">
    <property type="term" value="F:CoA-ligase activity"/>
    <property type="evidence" value="ECO:0007669"/>
    <property type="project" value="TreeGrafter"/>
</dbReference>
<sequence>MPPSSLQSRANTCGRCLRALARGPATYARATPRRWTSSKARSLQHNAASIKQSSAISDARRAASSLGTQQSKADEDGYYVTSLGNATPDKERVLLQPDNLFHSFSDSPSPDIRRRAAFMKQHAYCPHPSHQRTRQVDQPGDPEDRKPQIGAKAAAPAHVKHECPDCGIPVYCCEEHWMDDFESHLEVCHTLREINEDDHDLRSGRFFPEFSYPGSQRAEEFVLNMSNWDTFMYTRDFAAVDEPRNMRQVTRLLTYPTTVASVLHELSPYNIRNKRLTNEGLRSFAALRYSLHPPAQGGDTSVAGLRPSPPPVRIFILGARAESSLPRDVWIQLTHCFPRSRFHLVFIGPESMANRDDEFPLPARTPQNPFGGIVEDRLGGSMKITTFVEYYHTMHQTGHFAPYDPYFDVFMLFHPGLGHPASSHEWEETLPLLLETKCPVICTGYTEWDMERDRRQYYLRLTEQLLSELVKMVFTPPSWVPQLPFDPPDTVSIADFMLDDKHGRHPLHHSRPFFTCGLSGKEYTAQQYKERVDLLARGICAELGWAPNKGSEWDKVVGVFAPNTIDSIGLAWAIHSIGGIDTPANAAYVEWELEHQMKDSGAKCIFTAISNLEMTLNVAKKLGIPKEKIFLLELPKEITGGAATPKGFKTIDNLIEQGRGEKPLEKLKWEKGEGKRRTAFLCYSSGTSGLPKGVMISHRNVIANTIQIATFDSVYRNTLNDPKSKYKYQENALGLLPMSHIYGLVVICHATVYQGDGVIVLPKFEMASCLSAIQDYKINVLFLVPPIIINMVNNKPTLKKYDLSHVKSIFTGAAPLGRETADSLQAIFPDWKIRQGYGLTETCTVVCSSIPDDIWFGSCGSLLPGVEAKIMSVEGQEITGYDQPGELLARSPSVTLGYLNNEKANKETYVDGYMRTGDEAVIRKSPNGHEHIFIVDRIKELIKVKGLQVAPAELEACILSHPAVADVAVIQIPDEAAGERPKAYVVLSPDAQGIEDNPKLLMRDIMKHVEKDKARHKWIKEVEFIDAIPKSPSGKILRRFLRDQDRKDRAKKGPKL</sequence>
<evidence type="ECO:0000256" key="2">
    <source>
        <dbReference type="ARBA" id="ARBA00022598"/>
    </source>
</evidence>
<evidence type="ECO:0000259" key="7">
    <source>
        <dbReference type="Pfam" id="PF20179"/>
    </source>
</evidence>
<evidence type="ECO:0000313" key="8">
    <source>
        <dbReference type="EMBL" id="KAB8527824.1"/>
    </source>
</evidence>
<feature type="domain" description="Mitochondrial splicing suppressor 51-like C-terminal" evidence="7">
    <location>
        <begin position="301"/>
        <end position="457"/>
    </location>
</feature>